<evidence type="ECO:0000256" key="10">
    <source>
        <dbReference type="ARBA" id="ARBA00048205"/>
    </source>
</evidence>
<dbReference type="InterPro" id="IPR018517">
    <property type="entry name" value="tRNA_hU_synthase_CS"/>
</dbReference>
<dbReference type="RefSeq" id="WP_187034590.1">
    <property type="nucleotide sequence ID" value="NZ_CP060286.1"/>
</dbReference>
<dbReference type="PIRSF" id="PIRSF006621">
    <property type="entry name" value="Dus"/>
    <property type="match status" value="1"/>
</dbReference>
<comment type="function">
    <text evidence="2 12">Catalyzes the synthesis of 5,6-dihydrouridine (D), a modified base found in the D-loop of most tRNAs, via the reduction of the C5-C6 double bond in target uridines.</text>
</comment>
<dbReference type="CDD" id="cd02801">
    <property type="entry name" value="DUS_like_FMN"/>
    <property type="match status" value="1"/>
</dbReference>
<protein>
    <recommendedName>
        <fullName evidence="12">tRNA-dihydrouridine synthase</fullName>
        <ecNumber evidence="12">1.3.1.-</ecNumber>
    </recommendedName>
</protein>
<dbReference type="Proteomes" id="UP000515909">
    <property type="component" value="Chromosome"/>
</dbReference>
<dbReference type="Pfam" id="PF01207">
    <property type="entry name" value="Dus"/>
    <property type="match status" value="1"/>
</dbReference>
<evidence type="ECO:0000313" key="16">
    <source>
        <dbReference type="EMBL" id="QNK39650.1"/>
    </source>
</evidence>
<sequence>MDTIKIGTVELSGRAVLAPMAGAGDRAFREICASFGAAMTTSEMVSAKALQFNDKKTPELMELGSDARPGAIQLFGSEPDVMAEGAKRAMDFAPDAIDLNMGCPAPKITGPGAGSALMKDPALCGEIVAAVKAAVPVPVTVKMRAGWDEKSRNAVEVAKICEQAGAAAVTVHARTRSQMYAPNPDWGVIKAVKEAVSIPVLGNGDVTGAQSAALMLEQTGCDGVMVGRGALGNPWVFREINAYLTESCRILPPPGVSEKMLVLLRQAELMCRYKDERRAMNEARKHVGWYLKGLRGAAEFRRRGSLLCTMTELEALTKDVIAENEKE</sequence>
<dbReference type="SUPFAM" id="SSF51395">
    <property type="entry name" value="FMN-linked oxidoreductases"/>
    <property type="match status" value="1"/>
</dbReference>
<gene>
    <name evidence="16" type="primary">dusB</name>
    <name evidence="16" type="ORF">HCR03_13020</name>
</gene>
<dbReference type="PANTHER" id="PTHR45846">
    <property type="entry name" value="TRNA-DIHYDROURIDINE(47) SYNTHASE [NAD(P)(+)]-LIKE"/>
    <property type="match status" value="1"/>
</dbReference>
<keyword evidence="9 12" id="KW-0560">Oxidoreductase</keyword>
<evidence type="ECO:0000256" key="7">
    <source>
        <dbReference type="ARBA" id="ARBA00022857"/>
    </source>
</evidence>
<dbReference type="Gene3D" id="3.20.20.70">
    <property type="entry name" value="Aldolase class I"/>
    <property type="match status" value="1"/>
</dbReference>
<dbReference type="NCBIfam" id="TIGR00737">
    <property type="entry name" value="nifR3_yhdG"/>
    <property type="match status" value="1"/>
</dbReference>
<reference evidence="16 17" key="1">
    <citation type="submission" date="2020-08" db="EMBL/GenBank/DDBJ databases">
        <title>The isolate Caproiciproducens sp. 7D4C2 produces n-caproate at mildly acidic conditions from hexoses: genome and rBOX comparison with related strains and chain-elongating bacteria.</title>
        <authorList>
            <person name="Esquivel-Elizondo S."/>
            <person name="Bagci C."/>
            <person name="Temovska M."/>
            <person name="Jeon B.S."/>
            <person name="Bessarab I."/>
            <person name="Williams R.B.H."/>
            <person name="Huson D.H."/>
            <person name="Angenent L.T."/>
        </authorList>
    </citation>
    <scope>NUCLEOTIDE SEQUENCE [LARGE SCALE GENOMIC DNA]</scope>
    <source>
        <strain evidence="16 17">7D4C2</strain>
    </source>
</reference>
<organism evidence="16 17">
    <name type="scientific">Caproicibacter fermentans</name>
    <dbReference type="NCBI Taxonomy" id="2576756"/>
    <lineage>
        <taxon>Bacteria</taxon>
        <taxon>Bacillati</taxon>
        <taxon>Bacillota</taxon>
        <taxon>Clostridia</taxon>
        <taxon>Eubacteriales</taxon>
        <taxon>Acutalibacteraceae</taxon>
        <taxon>Caproicibacter</taxon>
    </lineage>
</organism>
<keyword evidence="5 12" id="KW-0288">FMN</keyword>
<evidence type="ECO:0000256" key="14">
    <source>
        <dbReference type="PIRSR" id="PIRSR006621-2"/>
    </source>
</evidence>
<dbReference type="KEGG" id="cfem:HCR03_13020"/>
<dbReference type="InterPro" id="IPR001269">
    <property type="entry name" value="DUS_fam"/>
</dbReference>
<evidence type="ECO:0000256" key="13">
    <source>
        <dbReference type="PIRSR" id="PIRSR006621-1"/>
    </source>
</evidence>
<evidence type="ECO:0000256" key="11">
    <source>
        <dbReference type="ARBA" id="ARBA00048802"/>
    </source>
</evidence>
<feature type="binding site" evidence="14">
    <location>
        <position position="142"/>
    </location>
    <ligand>
        <name>FMN</name>
        <dbReference type="ChEBI" id="CHEBI:58210"/>
    </ligand>
</feature>
<dbReference type="InterPro" id="IPR024036">
    <property type="entry name" value="tRNA-dHydroUridine_Synthase_C"/>
</dbReference>
<dbReference type="AlphaFoldDB" id="A0A7G8T7Q9"/>
<keyword evidence="7" id="KW-0521">NADP</keyword>
<accession>A0A7G8T7Q9</accession>
<evidence type="ECO:0000256" key="1">
    <source>
        <dbReference type="ARBA" id="ARBA00001917"/>
    </source>
</evidence>
<comment type="similarity">
    <text evidence="12">Belongs to the dus family.</text>
</comment>
<evidence type="ECO:0000256" key="4">
    <source>
        <dbReference type="ARBA" id="ARBA00022630"/>
    </source>
</evidence>
<keyword evidence="6 12" id="KW-0819">tRNA processing</keyword>
<feature type="binding site" evidence="14">
    <location>
        <begin position="227"/>
        <end position="228"/>
    </location>
    <ligand>
        <name>FMN</name>
        <dbReference type="ChEBI" id="CHEBI:58210"/>
    </ligand>
</feature>
<evidence type="ECO:0000256" key="3">
    <source>
        <dbReference type="ARBA" id="ARBA00022555"/>
    </source>
</evidence>
<evidence type="ECO:0000256" key="9">
    <source>
        <dbReference type="ARBA" id="ARBA00023002"/>
    </source>
</evidence>
<comment type="catalytic activity">
    <reaction evidence="10">
        <text>a 5,6-dihydrouridine in tRNA + NADP(+) = a uridine in tRNA + NADPH + H(+)</text>
        <dbReference type="Rhea" id="RHEA:23624"/>
        <dbReference type="Rhea" id="RHEA-COMP:13339"/>
        <dbReference type="Rhea" id="RHEA-COMP:13887"/>
        <dbReference type="ChEBI" id="CHEBI:15378"/>
        <dbReference type="ChEBI" id="CHEBI:57783"/>
        <dbReference type="ChEBI" id="CHEBI:58349"/>
        <dbReference type="ChEBI" id="CHEBI:65315"/>
        <dbReference type="ChEBI" id="CHEBI:74443"/>
    </reaction>
</comment>
<dbReference type="PANTHER" id="PTHR45846:SF1">
    <property type="entry name" value="TRNA-DIHYDROURIDINE(47) SYNTHASE [NAD(P)(+)]-LIKE"/>
    <property type="match status" value="1"/>
</dbReference>
<feature type="binding site" evidence="14">
    <location>
        <begin position="19"/>
        <end position="21"/>
    </location>
    <ligand>
        <name>FMN</name>
        <dbReference type="ChEBI" id="CHEBI:58210"/>
    </ligand>
</feature>
<feature type="active site" description="Proton donor" evidence="13">
    <location>
        <position position="103"/>
    </location>
</feature>
<feature type="binding site" evidence="14">
    <location>
        <position position="73"/>
    </location>
    <ligand>
        <name>FMN</name>
        <dbReference type="ChEBI" id="CHEBI:58210"/>
    </ligand>
</feature>
<evidence type="ECO:0000256" key="2">
    <source>
        <dbReference type="ARBA" id="ARBA00002790"/>
    </source>
</evidence>
<proteinExistence type="inferred from homology"/>
<name>A0A7G8T7Q9_9FIRM</name>
<comment type="catalytic activity">
    <reaction evidence="11">
        <text>a 5,6-dihydrouridine in tRNA + NAD(+) = a uridine in tRNA + NADH + H(+)</text>
        <dbReference type="Rhea" id="RHEA:54452"/>
        <dbReference type="Rhea" id="RHEA-COMP:13339"/>
        <dbReference type="Rhea" id="RHEA-COMP:13887"/>
        <dbReference type="ChEBI" id="CHEBI:15378"/>
        <dbReference type="ChEBI" id="CHEBI:57540"/>
        <dbReference type="ChEBI" id="CHEBI:57945"/>
        <dbReference type="ChEBI" id="CHEBI:65315"/>
        <dbReference type="ChEBI" id="CHEBI:74443"/>
    </reaction>
</comment>
<comment type="cofactor">
    <cofactor evidence="1 12 14">
        <name>FMN</name>
        <dbReference type="ChEBI" id="CHEBI:58210"/>
    </cofactor>
</comment>
<dbReference type="InterPro" id="IPR035587">
    <property type="entry name" value="DUS-like_FMN-bd"/>
</dbReference>
<evidence type="ECO:0000256" key="6">
    <source>
        <dbReference type="ARBA" id="ARBA00022694"/>
    </source>
</evidence>
<dbReference type="EC" id="1.3.1.-" evidence="12"/>
<dbReference type="GO" id="GO:0017150">
    <property type="term" value="F:tRNA dihydrouridine synthase activity"/>
    <property type="evidence" value="ECO:0007669"/>
    <property type="project" value="InterPro"/>
</dbReference>
<dbReference type="GO" id="GO:0050660">
    <property type="term" value="F:flavin adenine dinucleotide binding"/>
    <property type="evidence" value="ECO:0007669"/>
    <property type="project" value="InterPro"/>
</dbReference>
<dbReference type="InterPro" id="IPR004652">
    <property type="entry name" value="DusB-like"/>
</dbReference>
<evidence type="ECO:0000256" key="12">
    <source>
        <dbReference type="PIRNR" id="PIRNR006621"/>
    </source>
</evidence>
<dbReference type="PROSITE" id="PS01136">
    <property type="entry name" value="UPF0034"/>
    <property type="match status" value="1"/>
</dbReference>
<keyword evidence="4 12" id="KW-0285">Flavoprotein</keyword>
<dbReference type="InterPro" id="IPR013785">
    <property type="entry name" value="Aldolase_TIM"/>
</dbReference>
<dbReference type="EMBL" id="CP060286">
    <property type="protein sequence ID" value="QNK39650.1"/>
    <property type="molecule type" value="Genomic_DNA"/>
</dbReference>
<feature type="binding site" evidence="14">
    <location>
        <position position="172"/>
    </location>
    <ligand>
        <name>FMN</name>
        <dbReference type="ChEBI" id="CHEBI:58210"/>
    </ligand>
</feature>
<evidence type="ECO:0000256" key="5">
    <source>
        <dbReference type="ARBA" id="ARBA00022643"/>
    </source>
</evidence>
<dbReference type="Gene3D" id="1.10.1200.80">
    <property type="entry name" value="Putative flavin oxidoreducatase, domain 2"/>
    <property type="match status" value="1"/>
</dbReference>
<evidence type="ECO:0000256" key="8">
    <source>
        <dbReference type="ARBA" id="ARBA00022884"/>
    </source>
</evidence>
<keyword evidence="3" id="KW-0820">tRNA-binding</keyword>
<dbReference type="GO" id="GO:0000049">
    <property type="term" value="F:tRNA binding"/>
    <property type="evidence" value="ECO:0007669"/>
    <property type="project" value="UniProtKB-KW"/>
</dbReference>
<keyword evidence="8" id="KW-0694">RNA-binding</keyword>
<keyword evidence="14" id="KW-0547">Nucleotide-binding</keyword>
<feature type="domain" description="DUS-like FMN-binding" evidence="15">
    <location>
        <begin position="17"/>
        <end position="318"/>
    </location>
</feature>
<evidence type="ECO:0000259" key="15">
    <source>
        <dbReference type="Pfam" id="PF01207"/>
    </source>
</evidence>
<evidence type="ECO:0000313" key="17">
    <source>
        <dbReference type="Proteomes" id="UP000515909"/>
    </source>
</evidence>